<evidence type="ECO:0000313" key="1">
    <source>
        <dbReference type="EMBL" id="RKK15899.1"/>
    </source>
</evidence>
<dbReference type="PANTHER" id="PTHR34822">
    <property type="entry name" value="GRPB DOMAIN PROTEIN (AFU_ORTHOLOGUE AFUA_1G01530)"/>
    <property type="match status" value="1"/>
</dbReference>
<organism evidence="1">
    <name type="scientific">Fusarium oxysporum f. sp. cepae</name>
    <dbReference type="NCBI Taxonomy" id="396571"/>
    <lineage>
        <taxon>Eukaryota</taxon>
        <taxon>Fungi</taxon>
        <taxon>Dikarya</taxon>
        <taxon>Ascomycota</taxon>
        <taxon>Pezizomycotina</taxon>
        <taxon>Sordariomycetes</taxon>
        <taxon>Hypocreomycetidae</taxon>
        <taxon>Hypocreales</taxon>
        <taxon>Nectriaceae</taxon>
        <taxon>Fusarium</taxon>
        <taxon>Fusarium oxysporum species complex</taxon>
    </lineage>
</organism>
<dbReference type="Gene3D" id="3.30.460.10">
    <property type="entry name" value="Beta Polymerase, domain 2"/>
    <property type="match status" value="1"/>
</dbReference>
<accession>A0A3L6NDU3</accession>
<sequence length="143" mass="15964">MTCSIQDVLKHYEYDPSIVQRVGKRTFEKLPLQIEPPDPAWPQQFQTLKSIIQEALGHKALSISHVGSTAVPNLPAKAIIDIDLTVPDPTAEATYIPALESKGFQFLTREPTCQASNYERMAYYARGRQRAICTNEDGSDGKE</sequence>
<proteinExistence type="predicted"/>
<dbReference type="Pfam" id="PF04229">
    <property type="entry name" value="GrpB"/>
    <property type="match status" value="1"/>
</dbReference>
<evidence type="ECO:0008006" key="2">
    <source>
        <dbReference type="Google" id="ProtNLM"/>
    </source>
</evidence>
<dbReference type="AlphaFoldDB" id="A0A3L6NDU3"/>
<dbReference type="EMBL" id="MRCU01000006">
    <property type="protein sequence ID" value="RKK15899.1"/>
    <property type="molecule type" value="Genomic_DNA"/>
</dbReference>
<gene>
    <name evidence="1" type="ORF">BFJ65_g9476</name>
</gene>
<name>A0A3L6NDU3_FUSOX</name>
<dbReference type="SUPFAM" id="SSF81301">
    <property type="entry name" value="Nucleotidyltransferase"/>
    <property type="match status" value="1"/>
</dbReference>
<dbReference type="Proteomes" id="UP000270866">
    <property type="component" value="Chromosome 8"/>
</dbReference>
<protein>
    <recommendedName>
        <fullName evidence="2">GrpB domain protein</fullName>
    </recommendedName>
</protein>
<comment type="caution">
    <text evidence="1">The sequence shown here is derived from an EMBL/GenBank/DDBJ whole genome shotgun (WGS) entry which is preliminary data.</text>
</comment>
<dbReference type="PANTHER" id="PTHR34822:SF1">
    <property type="entry name" value="GRPB FAMILY PROTEIN"/>
    <property type="match status" value="1"/>
</dbReference>
<reference evidence="1" key="1">
    <citation type="journal article" date="2018" name="Sci. Rep.">
        <title>Characterisation of pathogen-specific regions and novel effector candidates in Fusarium oxysporum f. sp. cepae.</title>
        <authorList>
            <person name="Armitage A.D."/>
            <person name="Taylor A."/>
            <person name="Sobczyk M.K."/>
            <person name="Baxter L."/>
            <person name="Greenfield B.P."/>
            <person name="Bates H.J."/>
            <person name="Wilson F."/>
            <person name="Jackson A.C."/>
            <person name="Ott S."/>
            <person name="Harrison R.J."/>
            <person name="Clarkson J.P."/>
        </authorList>
    </citation>
    <scope>NUCLEOTIDE SEQUENCE [LARGE SCALE GENOMIC DNA]</scope>
    <source>
        <strain evidence="1">FoC_Fus2</strain>
    </source>
</reference>
<dbReference type="InterPro" id="IPR043519">
    <property type="entry name" value="NT_sf"/>
</dbReference>
<dbReference type="InterPro" id="IPR007344">
    <property type="entry name" value="GrpB/CoaE"/>
</dbReference>